<evidence type="ECO:0000313" key="1">
    <source>
        <dbReference type="EMBL" id="KAA6388228.1"/>
    </source>
</evidence>
<comment type="caution">
    <text evidence="1">The sequence shown here is derived from an EMBL/GenBank/DDBJ whole genome shotgun (WGS) entry which is preliminary data.</text>
</comment>
<evidence type="ECO:0000313" key="2">
    <source>
        <dbReference type="Proteomes" id="UP000324800"/>
    </source>
</evidence>
<gene>
    <name evidence="1" type="ORF">EZS28_016243</name>
</gene>
<sequence length="95" mass="10754">MHFLFLSVDAANITQDALLIQTNSASLEINTELELLNIQISEVLNIAAQIPNSEMKTIKCVIQLEGEVKMSFHTNMRKQESLLNTISKVIFDYSR</sequence>
<dbReference type="EMBL" id="SNRW01004066">
    <property type="protein sequence ID" value="KAA6388228.1"/>
    <property type="molecule type" value="Genomic_DNA"/>
</dbReference>
<protein>
    <submittedName>
        <fullName evidence="1">Uncharacterized protein</fullName>
    </submittedName>
</protein>
<dbReference type="AlphaFoldDB" id="A0A5J4W067"/>
<proteinExistence type="predicted"/>
<accession>A0A5J4W067</accession>
<name>A0A5J4W067_9EUKA</name>
<reference evidence="1 2" key="1">
    <citation type="submission" date="2019-03" db="EMBL/GenBank/DDBJ databases">
        <title>Single cell metagenomics reveals metabolic interactions within the superorganism composed of flagellate Streblomastix strix and complex community of Bacteroidetes bacteria on its surface.</title>
        <authorList>
            <person name="Treitli S.C."/>
            <person name="Kolisko M."/>
            <person name="Husnik F."/>
            <person name="Keeling P."/>
            <person name="Hampl V."/>
        </authorList>
    </citation>
    <scope>NUCLEOTIDE SEQUENCE [LARGE SCALE GENOMIC DNA]</scope>
    <source>
        <strain evidence="1">ST1C</strain>
    </source>
</reference>
<dbReference type="Proteomes" id="UP000324800">
    <property type="component" value="Unassembled WGS sequence"/>
</dbReference>
<organism evidence="1 2">
    <name type="scientific">Streblomastix strix</name>
    <dbReference type="NCBI Taxonomy" id="222440"/>
    <lineage>
        <taxon>Eukaryota</taxon>
        <taxon>Metamonada</taxon>
        <taxon>Preaxostyla</taxon>
        <taxon>Oxymonadida</taxon>
        <taxon>Streblomastigidae</taxon>
        <taxon>Streblomastix</taxon>
    </lineage>
</organism>